<evidence type="ECO:0000313" key="2">
    <source>
        <dbReference type="Proteomes" id="UP001529510"/>
    </source>
</evidence>
<protein>
    <submittedName>
        <fullName evidence="1">Uncharacterized protein</fullName>
    </submittedName>
</protein>
<dbReference type="SUPFAM" id="SSF48726">
    <property type="entry name" value="Immunoglobulin"/>
    <property type="match status" value="1"/>
</dbReference>
<dbReference type="EMBL" id="JAMKFB020000019">
    <property type="protein sequence ID" value="KAL0167330.1"/>
    <property type="molecule type" value="Genomic_DNA"/>
</dbReference>
<dbReference type="Gene3D" id="2.60.40.10">
    <property type="entry name" value="Immunoglobulins"/>
    <property type="match status" value="1"/>
</dbReference>
<dbReference type="Proteomes" id="UP001529510">
    <property type="component" value="Unassembled WGS sequence"/>
</dbReference>
<dbReference type="InterPro" id="IPR036179">
    <property type="entry name" value="Ig-like_dom_sf"/>
</dbReference>
<keyword evidence="2" id="KW-1185">Reference proteome</keyword>
<feature type="non-terminal residue" evidence="1">
    <location>
        <position position="72"/>
    </location>
</feature>
<organism evidence="1 2">
    <name type="scientific">Cirrhinus mrigala</name>
    <name type="common">Mrigala</name>
    <dbReference type="NCBI Taxonomy" id="683832"/>
    <lineage>
        <taxon>Eukaryota</taxon>
        <taxon>Metazoa</taxon>
        <taxon>Chordata</taxon>
        <taxon>Craniata</taxon>
        <taxon>Vertebrata</taxon>
        <taxon>Euteleostomi</taxon>
        <taxon>Actinopterygii</taxon>
        <taxon>Neopterygii</taxon>
        <taxon>Teleostei</taxon>
        <taxon>Ostariophysi</taxon>
        <taxon>Cypriniformes</taxon>
        <taxon>Cyprinidae</taxon>
        <taxon>Labeoninae</taxon>
        <taxon>Labeonini</taxon>
        <taxon>Cirrhinus</taxon>
    </lineage>
</organism>
<dbReference type="CDD" id="cd00096">
    <property type="entry name" value="Ig"/>
    <property type="match status" value="1"/>
</dbReference>
<name>A0ABD0NZW0_CIRMR</name>
<proteinExistence type="predicted"/>
<gene>
    <name evidence="1" type="ORF">M9458_039174</name>
</gene>
<dbReference type="AlphaFoldDB" id="A0ABD0NZW0"/>
<dbReference type="InterPro" id="IPR013783">
    <property type="entry name" value="Ig-like_fold"/>
</dbReference>
<reference evidence="1 2" key="1">
    <citation type="submission" date="2024-05" db="EMBL/GenBank/DDBJ databases">
        <title>Genome sequencing and assembly of Indian major carp, Cirrhinus mrigala (Hamilton, 1822).</title>
        <authorList>
            <person name="Mohindra V."/>
            <person name="Chowdhury L.M."/>
            <person name="Lal K."/>
            <person name="Jena J.K."/>
        </authorList>
    </citation>
    <scope>NUCLEOTIDE SEQUENCE [LARGE SCALE GENOMIC DNA]</scope>
    <source>
        <strain evidence="1">CM1030</strain>
        <tissue evidence="1">Blood</tissue>
    </source>
</reference>
<comment type="caution">
    <text evidence="1">The sequence shown here is derived from an EMBL/GenBank/DDBJ whole genome shotgun (WGS) entry which is preliminary data.</text>
</comment>
<accession>A0ABD0NZW0</accession>
<sequence>ARQVLHQNKSSKEWKEVWKRDSKKRVRVTHDRLKDRDGTLTITEFRADDAGTYRVLDFDGEIIITVTVTDEK</sequence>
<feature type="non-terminal residue" evidence="1">
    <location>
        <position position="1"/>
    </location>
</feature>
<evidence type="ECO:0000313" key="1">
    <source>
        <dbReference type="EMBL" id="KAL0167330.1"/>
    </source>
</evidence>